<evidence type="ECO:0000259" key="7">
    <source>
        <dbReference type="PROSITE" id="PS50048"/>
    </source>
</evidence>
<dbReference type="CDD" id="cd00067">
    <property type="entry name" value="GAL4"/>
    <property type="match status" value="1"/>
</dbReference>
<dbReference type="InterPro" id="IPR036864">
    <property type="entry name" value="Zn2-C6_fun-type_DNA-bd_sf"/>
</dbReference>
<evidence type="ECO:0000256" key="5">
    <source>
        <dbReference type="ARBA" id="ARBA00023242"/>
    </source>
</evidence>
<dbReference type="InterPro" id="IPR001138">
    <property type="entry name" value="Zn2Cys6_DnaBD"/>
</dbReference>
<feature type="compositionally biased region" description="Basic and acidic residues" evidence="6">
    <location>
        <begin position="644"/>
        <end position="653"/>
    </location>
</feature>
<dbReference type="STRING" id="1296120.A0A1B9GKS6"/>
<evidence type="ECO:0000256" key="3">
    <source>
        <dbReference type="ARBA" id="ARBA00023125"/>
    </source>
</evidence>
<evidence type="ECO:0000256" key="2">
    <source>
        <dbReference type="ARBA" id="ARBA00023015"/>
    </source>
</evidence>
<evidence type="ECO:0000313" key="8">
    <source>
        <dbReference type="EMBL" id="OCF31597.1"/>
    </source>
</evidence>
<dbReference type="SUPFAM" id="SSF57701">
    <property type="entry name" value="Zn2/Cys6 DNA-binding domain"/>
    <property type="match status" value="1"/>
</dbReference>
<protein>
    <recommendedName>
        <fullName evidence="7">Zn(2)-C6 fungal-type domain-containing protein</fullName>
    </recommendedName>
</protein>
<organism evidence="8 9">
    <name type="scientific">Kwoniella heveanensis BCC8398</name>
    <dbReference type="NCBI Taxonomy" id="1296120"/>
    <lineage>
        <taxon>Eukaryota</taxon>
        <taxon>Fungi</taxon>
        <taxon>Dikarya</taxon>
        <taxon>Basidiomycota</taxon>
        <taxon>Agaricomycotina</taxon>
        <taxon>Tremellomycetes</taxon>
        <taxon>Tremellales</taxon>
        <taxon>Cryptococcaceae</taxon>
        <taxon>Kwoniella</taxon>
    </lineage>
</organism>
<proteinExistence type="predicted"/>
<dbReference type="PROSITE" id="PS00463">
    <property type="entry name" value="ZN2_CY6_FUNGAL_1"/>
    <property type="match status" value="1"/>
</dbReference>
<feature type="domain" description="Zn(2)-C6 fungal-type" evidence="7">
    <location>
        <begin position="19"/>
        <end position="50"/>
    </location>
</feature>
<keyword evidence="4" id="KW-0804">Transcription</keyword>
<feature type="compositionally biased region" description="Polar residues" evidence="6">
    <location>
        <begin position="168"/>
        <end position="179"/>
    </location>
</feature>
<keyword evidence="3" id="KW-0238">DNA-binding</keyword>
<dbReference type="GO" id="GO:0008270">
    <property type="term" value="F:zinc ion binding"/>
    <property type="evidence" value="ECO:0007669"/>
    <property type="project" value="InterPro"/>
</dbReference>
<keyword evidence="5" id="KW-0539">Nucleus</keyword>
<dbReference type="Gene3D" id="4.10.240.10">
    <property type="entry name" value="Zn(2)-C6 fungal-type DNA-binding domain"/>
    <property type="match status" value="1"/>
</dbReference>
<dbReference type="PANTHER" id="PTHR31668:SF26">
    <property type="entry name" value="GLUCOSE TRANSPORT TRANSCRIPTION REGULATOR RGT1-RELATED"/>
    <property type="match status" value="1"/>
</dbReference>
<dbReference type="Pfam" id="PF04082">
    <property type="entry name" value="Fungal_trans"/>
    <property type="match status" value="1"/>
</dbReference>
<feature type="region of interest" description="Disordered" evidence="6">
    <location>
        <begin position="627"/>
        <end position="669"/>
    </location>
</feature>
<dbReference type="InterPro" id="IPR050797">
    <property type="entry name" value="Carb_Metab_Trans_Reg"/>
</dbReference>
<dbReference type="OrthoDB" id="2561731at2759"/>
<reference evidence="8 9" key="1">
    <citation type="submission" date="2013-07" db="EMBL/GenBank/DDBJ databases">
        <title>The Genome Sequence of Cryptococcus heveanensis BCC8398.</title>
        <authorList>
            <consortium name="The Broad Institute Genome Sequencing Platform"/>
            <person name="Cuomo C."/>
            <person name="Litvintseva A."/>
            <person name="Chen Y."/>
            <person name="Heitman J."/>
            <person name="Sun S."/>
            <person name="Springer D."/>
            <person name="Dromer F."/>
            <person name="Young S.K."/>
            <person name="Zeng Q."/>
            <person name="Gargeya S."/>
            <person name="Fitzgerald M."/>
            <person name="Abouelleil A."/>
            <person name="Alvarado L."/>
            <person name="Berlin A.M."/>
            <person name="Chapman S.B."/>
            <person name="Dewar J."/>
            <person name="Goldberg J."/>
            <person name="Griggs A."/>
            <person name="Gujja S."/>
            <person name="Hansen M."/>
            <person name="Howarth C."/>
            <person name="Imamovic A."/>
            <person name="Larimer J."/>
            <person name="McCowan C."/>
            <person name="Murphy C."/>
            <person name="Pearson M."/>
            <person name="Priest M."/>
            <person name="Roberts A."/>
            <person name="Saif S."/>
            <person name="Shea T."/>
            <person name="Sykes S."/>
            <person name="Wortman J."/>
            <person name="Nusbaum C."/>
            <person name="Birren B."/>
        </authorList>
    </citation>
    <scope>NUCLEOTIDE SEQUENCE [LARGE SCALE GENOMIC DNA]</scope>
    <source>
        <strain evidence="8 9">BCC8398</strain>
    </source>
</reference>
<name>A0A1B9GKS6_9TREE</name>
<feature type="compositionally biased region" description="Pro residues" evidence="6">
    <location>
        <begin position="145"/>
        <end position="165"/>
    </location>
</feature>
<gene>
    <name evidence="8" type="ORF">I316_06796</name>
</gene>
<dbReference type="GO" id="GO:0000981">
    <property type="term" value="F:DNA-binding transcription factor activity, RNA polymerase II-specific"/>
    <property type="evidence" value="ECO:0007669"/>
    <property type="project" value="InterPro"/>
</dbReference>
<dbReference type="PANTHER" id="PTHR31668">
    <property type="entry name" value="GLUCOSE TRANSPORT TRANSCRIPTION REGULATOR RGT1-RELATED-RELATED"/>
    <property type="match status" value="1"/>
</dbReference>
<feature type="region of interest" description="Disordered" evidence="6">
    <location>
        <begin position="119"/>
        <end position="189"/>
    </location>
</feature>
<evidence type="ECO:0000256" key="4">
    <source>
        <dbReference type="ARBA" id="ARBA00023163"/>
    </source>
</evidence>
<accession>A0A1B9GKS6</accession>
<dbReference type="SMART" id="SM00066">
    <property type="entry name" value="GAL4"/>
    <property type="match status" value="1"/>
</dbReference>
<dbReference type="EMBL" id="KV700133">
    <property type="protein sequence ID" value="OCF31597.1"/>
    <property type="molecule type" value="Genomic_DNA"/>
</dbReference>
<evidence type="ECO:0000256" key="1">
    <source>
        <dbReference type="ARBA" id="ARBA00022723"/>
    </source>
</evidence>
<dbReference type="PROSITE" id="PS50048">
    <property type="entry name" value="ZN2_CY6_FUNGAL_2"/>
    <property type="match status" value="1"/>
</dbReference>
<dbReference type="Pfam" id="PF00172">
    <property type="entry name" value="Zn_clus"/>
    <property type="match status" value="1"/>
</dbReference>
<reference evidence="9" key="2">
    <citation type="submission" date="2013-12" db="EMBL/GenBank/DDBJ databases">
        <title>Evolution of pathogenesis and genome organization in the Tremellales.</title>
        <authorList>
            <person name="Cuomo C."/>
            <person name="Litvintseva A."/>
            <person name="Heitman J."/>
            <person name="Chen Y."/>
            <person name="Sun S."/>
            <person name="Springer D."/>
            <person name="Dromer F."/>
            <person name="Young S."/>
            <person name="Zeng Q."/>
            <person name="Chapman S."/>
            <person name="Gujja S."/>
            <person name="Saif S."/>
            <person name="Birren B."/>
        </authorList>
    </citation>
    <scope>NUCLEOTIDE SEQUENCE [LARGE SCALE GENOMIC DNA]</scope>
    <source>
        <strain evidence="9">BCC8398</strain>
    </source>
</reference>
<dbReference type="GO" id="GO:0006351">
    <property type="term" value="P:DNA-templated transcription"/>
    <property type="evidence" value="ECO:0007669"/>
    <property type="project" value="InterPro"/>
</dbReference>
<evidence type="ECO:0000256" key="6">
    <source>
        <dbReference type="SAM" id="MobiDB-lite"/>
    </source>
</evidence>
<keyword evidence="1" id="KW-0479">Metal-binding</keyword>
<dbReference type="AlphaFoldDB" id="A0A1B9GKS6"/>
<dbReference type="SMART" id="SM00906">
    <property type="entry name" value="Fungal_trans"/>
    <property type="match status" value="1"/>
</dbReference>
<dbReference type="Proteomes" id="UP000092666">
    <property type="component" value="Unassembled WGS sequence"/>
</dbReference>
<feature type="compositionally biased region" description="Polar residues" evidence="6">
    <location>
        <begin position="633"/>
        <end position="643"/>
    </location>
</feature>
<dbReference type="CDD" id="cd12148">
    <property type="entry name" value="fungal_TF_MHR"/>
    <property type="match status" value="1"/>
</dbReference>
<dbReference type="GO" id="GO:0003677">
    <property type="term" value="F:DNA binding"/>
    <property type="evidence" value="ECO:0007669"/>
    <property type="project" value="UniProtKB-KW"/>
</dbReference>
<dbReference type="InterPro" id="IPR007219">
    <property type="entry name" value="XnlR_reg_dom"/>
</dbReference>
<evidence type="ECO:0000313" key="9">
    <source>
        <dbReference type="Proteomes" id="UP000092666"/>
    </source>
</evidence>
<keyword evidence="9" id="KW-1185">Reference proteome</keyword>
<sequence>MSEHKEGSPPRKRRKAQRACDACRSRKLRCEFSEEDQQTCRACQKSGSTCEATQPAKIDKRRLRTLVDLATTEEQKQWVAEEIAKRGVYIASTDQGAVRKARPSAVGDPLQLIARLSPSVKAEGSSAPSNGKVEILRDGSSPSLDHPPPPKAGPSARDPPQPPVASPRRNSIESPSFKTTGLEPRHQGPTASVNLLVDLPPNSAAVAKHDRRYGLFRVTDDWVFGGNPDEPMREGELADQHLREDVIAKLVHFYTTQIAPVNPVIPPHRVSDAIKSSPLVLTSVVAVAALYREVPPEVYANVRQQLKVQLGEQVGGGSTLPQIQAMLISGMSHELHGDTNMEGGSNCWLRIGSAIRQAQDIGLHRLDSRHWLPDMYADRVRAWLGCIITDRWYGGAYGQPLTINLLDCEDPLANPDLLHTPDLSHTFQSELYHVSCLLGNIMQSIYRPRGLERCTDQSLEALLDAIDHRISVIDNTSAFLRDPSSLQAGLLNLTISCTEVIFFRSFVKMNRKLPAHITFRPTPARWLTAVRRARTAIAWMERHGAVLLDCWLLVKYAITYSALAQYYHYAAERDAASLRSLSVAKDVMNAWALGHRQSRPIAARAKIADIVNIFFKAAMDIATENIDHPLAPTPSNNTASAYQSRDRDNRDPETFAYQPPIQTSAPAPPEPTLEAANTLMNMDTTRPSSSSGMRFDPSTLDEWLADVFRIHGASDISFMASAQEVPFQHNPQY</sequence>
<keyword evidence="2" id="KW-0805">Transcription regulation</keyword>